<keyword evidence="3" id="KW-1185">Reference proteome</keyword>
<dbReference type="RefSeq" id="WP_215434599.1">
    <property type="nucleotide sequence ID" value="NZ_AP025943.1"/>
</dbReference>
<keyword evidence="1" id="KW-1133">Transmembrane helix</keyword>
<evidence type="ECO:0000256" key="1">
    <source>
        <dbReference type="SAM" id="Phobius"/>
    </source>
</evidence>
<keyword evidence="1" id="KW-0812">Transmembrane</keyword>
<evidence type="ECO:0000313" key="3">
    <source>
        <dbReference type="Proteomes" id="UP001062263"/>
    </source>
</evidence>
<reference evidence="2" key="1">
    <citation type="submission" date="2022-06" db="EMBL/GenBank/DDBJ databases">
        <title>Akkermansia biwalacus sp. nov., an anaerobic mucin-degrading bacterium isolated from human intestine.</title>
        <authorList>
            <person name="Kobayashi Y."/>
            <person name="Inoue S."/>
            <person name="Kawahara T."/>
            <person name="Kohda N."/>
        </authorList>
    </citation>
    <scope>NUCLEOTIDE SEQUENCE</scope>
    <source>
        <strain evidence="2">WON2089</strain>
    </source>
</reference>
<keyword evidence="1" id="KW-0472">Membrane</keyword>
<proteinExistence type="predicted"/>
<organism evidence="2 3">
    <name type="scientific">Akkermansia biwaensis</name>
    <dbReference type="NCBI Taxonomy" id="2946555"/>
    <lineage>
        <taxon>Bacteria</taxon>
        <taxon>Pseudomonadati</taxon>
        <taxon>Verrucomicrobiota</taxon>
        <taxon>Verrucomicrobiia</taxon>
        <taxon>Verrucomicrobiales</taxon>
        <taxon>Akkermansiaceae</taxon>
        <taxon>Akkermansia</taxon>
    </lineage>
</organism>
<dbReference type="EMBL" id="AP025943">
    <property type="protein sequence ID" value="BDL43121.1"/>
    <property type="molecule type" value="Genomic_DNA"/>
</dbReference>
<evidence type="ECO:0000313" key="2">
    <source>
        <dbReference type="EMBL" id="BDL43121.1"/>
    </source>
</evidence>
<name>A0ABN6QEZ0_9BACT</name>
<accession>A0ABN6QEZ0</accession>
<feature type="transmembrane region" description="Helical" evidence="1">
    <location>
        <begin position="111"/>
        <end position="130"/>
    </location>
</feature>
<gene>
    <name evidence="2" type="ORF">Abiwalacus_06950</name>
</gene>
<dbReference type="Proteomes" id="UP001062263">
    <property type="component" value="Chromosome"/>
</dbReference>
<protein>
    <submittedName>
        <fullName evidence="2">Uncharacterized protein</fullName>
    </submittedName>
</protein>
<sequence>MNPDSPFPSVTWEVDGDPCETQEKALSAIKNNMEAFIICTRGNDFLQAICDDPESYHCEMSFAAGKKRELYVAPDNVNYSQLCDLFSRYAAGEDFSHLKEEWTLYVNKTHFYTSLIIGLLVLGIAIFLLFRSPNF</sequence>